<proteinExistence type="inferred from homology"/>
<organism evidence="3">
    <name type="scientific">Telmatobacter sp. DSM 110680</name>
    <dbReference type="NCBI Taxonomy" id="3036704"/>
    <lineage>
        <taxon>Bacteria</taxon>
        <taxon>Pseudomonadati</taxon>
        <taxon>Acidobacteriota</taxon>
        <taxon>Terriglobia</taxon>
        <taxon>Terriglobales</taxon>
        <taxon>Acidobacteriaceae</taxon>
        <taxon>Telmatobacter</taxon>
    </lineage>
</organism>
<sequence>MKILVTGGAGFIGSNLVDRLVRDQYGHVSVFDDFSRGRLENLSQTGKAIRIVYGNILDFERLRAEMVGTEVVFHFAALSNVLDCVNNPAAAIRTNVEGTRQVLEAARQTGVRRVVLASSREVYGEAANLPVLESSPLNPKNIYGASKVAAEKVCAEYAACGLELTILRLSNVYGTRDRGRVIPLFIERALRAEPITIYGKNKLLDLVWIENLLDVLTRAVQLPCPTRPMNIGCGKGTRLVELAARVCALTDQTSSIHIAEEREPEVEHFVAEVTAARRHFSLHCPDDPLEYLPYVVEDFRTRM</sequence>
<dbReference type="EMBL" id="CP121196">
    <property type="protein sequence ID" value="XBH15704.1"/>
    <property type="molecule type" value="Genomic_DNA"/>
</dbReference>
<gene>
    <name evidence="3" type="ORF">P8935_14110</name>
</gene>
<evidence type="ECO:0000259" key="2">
    <source>
        <dbReference type="Pfam" id="PF01370"/>
    </source>
</evidence>
<dbReference type="RefSeq" id="WP_348260938.1">
    <property type="nucleotide sequence ID" value="NZ_CP121196.1"/>
</dbReference>
<accession>A0AAU7DDE3</accession>
<name>A0AAU7DDE3_9BACT</name>
<dbReference type="InterPro" id="IPR001509">
    <property type="entry name" value="Epimerase_deHydtase"/>
</dbReference>
<evidence type="ECO:0000256" key="1">
    <source>
        <dbReference type="ARBA" id="ARBA00007637"/>
    </source>
</evidence>
<dbReference type="Gene3D" id="3.40.50.720">
    <property type="entry name" value="NAD(P)-binding Rossmann-like Domain"/>
    <property type="match status" value="1"/>
</dbReference>
<evidence type="ECO:0000313" key="3">
    <source>
        <dbReference type="EMBL" id="XBH15704.1"/>
    </source>
</evidence>
<comment type="similarity">
    <text evidence="1">Belongs to the NAD(P)-dependent epimerase/dehydratase family.</text>
</comment>
<feature type="domain" description="NAD-dependent epimerase/dehydratase" evidence="2">
    <location>
        <begin position="3"/>
        <end position="232"/>
    </location>
</feature>
<dbReference type="InterPro" id="IPR036291">
    <property type="entry name" value="NAD(P)-bd_dom_sf"/>
</dbReference>
<reference evidence="3" key="1">
    <citation type="submission" date="2023-03" db="EMBL/GenBank/DDBJ databases">
        <title>Edaphobacter sp.</title>
        <authorList>
            <person name="Huber K.J."/>
            <person name="Papendorf J."/>
            <person name="Pilke C."/>
            <person name="Bunk B."/>
            <person name="Sproeer C."/>
            <person name="Pester M."/>
        </authorList>
    </citation>
    <scope>NUCLEOTIDE SEQUENCE</scope>
    <source>
        <strain evidence="3">DSM 110680</strain>
    </source>
</reference>
<protein>
    <submittedName>
        <fullName evidence="3">NAD-dependent epimerase/dehydratase family protein</fullName>
    </submittedName>
</protein>
<dbReference type="Pfam" id="PF01370">
    <property type="entry name" value="Epimerase"/>
    <property type="match status" value="1"/>
</dbReference>
<dbReference type="SUPFAM" id="SSF51735">
    <property type="entry name" value="NAD(P)-binding Rossmann-fold domains"/>
    <property type="match status" value="1"/>
</dbReference>
<dbReference type="PANTHER" id="PTHR43000">
    <property type="entry name" value="DTDP-D-GLUCOSE 4,6-DEHYDRATASE-RELATED"/>
    <property type="match status" value="1"/>
</dbReference>
<dbReference type="AlphaFoldDB" id="A0AAU7DDE3"/>